<organism evidence="3 4">
    <name type="scientific">Flavobacterium ardleyense</name>
    <dbReference type="NCBI Taxonomy" id="2038737"/>
    <lineage>
        <taxon>Bacteria</taxon>
        <taxon>Pseudomonadati</taxon>
        <taxon>Bacteroidota</taxon>
        <taxon>Flavobacteriia</taxon>
        <taxon>Flavobacteriales</taxon>
        <taxon>Flavobacteriaceae</taxon>
        <taxon>Flavobacterium</taxon>
    </lineage>
</organism>
<dbReference type="InterPro" id="IPR023459">
    <property type="entry name" value="Tscrpt_elong_fac_GreA/B_fam"/>
</dbReference>
<accession>A0ABW5Z4U0</accession>
<keyword evidence="3" id="KW-0251">Elongation factor</keyword>
<comment type="caution">
    <text evidence="3">The sequence shown here is derived from an EMBL/GenBank/DDBJ whole genome shotgun (WGS) entry which is preliminary data.</text>
</comment>
<keyword evidence="1" id="KW-0175">Coiled coil</keyword>
<dbReference type="GO" id="GO:0003746">
    <property type="term" value="F:translation elongation factor activity"/>
    <property type="evidence" value="ECO:0007669"/>
    <property type="project" value="UniProtKB-KW"/>
</dbReference>
<dbReference type="PANTHER" id="PTHR30437">
    <property type="entry name" value="TRANSCRIPTION ELONGATION FACTOR GREA"/>
    <property type="match status" value="1"/>
</dbReference>
<evidence type="ECO:0000313" key="4">
    <source>
        <dbReference type="Proteomes" id="UP001597549"/>
    </source>
</evidence>
<gene>
    <name evidence="3" type="ORF">ACFSX9_03835</name>
</gene>
<dbReference type="PANTHER" id="PTHR30437:SF5">
    <property type="entry name" value="REGULATOR OF NUCLEOSIDE DIPHOSPHATE KINASE"/>
    <property type="match status" value="1"/>
</dbReference>
<keyword evidence="3" id="KW-0648">Protein biosynthesis</keyword>
<feature type="domain" description="Transcription elongation factor GreA/GreB C-terminal" evidence="2">
    <location>
        <begin position="49"/>
        <end position="122"/>
    </location>
</feature>
<protein>
    <submittedName>
        <fullName evidence="3">GreA/GreB family elongation factor</fullName>
    </submittedName>
</protein>
<evidence type="ECO:0000256" key="1">
    <source>
        <dbReference type="SAM" id="Coils"/>
    </source>
</evidence>
<dbReference type="SUPFAM" id="SSF54534">
    <property type="entry name" value="FKBP-like"/>
    <property type="match status" value="1"/>
</dbReference>
<reference evidence="4" key="1">
    <citation type="journal article" date="2019" name="Int. J. Syst. Evol. Microbiol.">
        <title>The Global Catalogue of Microorganisms (GCM) 10K type strain sequencing project: providing services to taxonomists for standard genome sequencing and annotation.</title>
        <authorList>
            <consortium name="The Broad Institute Genomics Platform"/>
            <consortium name="The Broad Institute Genome Sequencing Center for Infectious Disease"/>
            <person name="Wu L."/>
            <person name="Ma J."/>
        </authorList>
    </citation>
    <scope>NUCLEOTIDE SEQUENCE [LARGE SCALE GENOMIC DNA]</scope>
    <source>
        <strain evidence="4">KCTC 52644</strain>
    </source>
</reference>
<dbReference type="Proteomes" id="UP001597549">
    <property type="component" value="Unassembled WGS sequence"/>
</dbReference>
<dbReference type="InterPro" id="IPR001437">
    <property type="entry name" value="Tscrpt_elong_fac_GreA/B_C"/>
</dbReference>
<sequence>MTQEITLTTGIYDLIKDLIRRKKVTLQEEERLIAQLKNAKQVVRASLPLDVVTVDAKVTVKNLINNQEEVYTFVAPARAKRRNNTESIVGSMGLALVGCKTGDVVKWHFGEEEKQFEITNVERIA</sequence>
<dbReference type="Gene3D" id="3.10.50.30">
    <property type="entry name" value="Transcription elongation factor, GreA/GreB, C-terminal domain"/>
    <property type="match status" value="1"/>
</dbReference>
<evidence type="ECO:0000313" key="3">
    <source>
        <dbReference type="EMBL" id="MFD2907860.1"/>
    </source>
</evidence>
<dbReference type="RefSeq" id="WP_379804625.1">
    <property type="nucleotide sequence ID" value="NZ_JBHUOL010000006.1"/>
</dbReference>
<name>A0ABW5Z4U0_9FLAO</name>
<proteinExistence type="predicted"/>
<evidence type="ECO:0000259" key="2">
    <source>
        <dbReference type="Pfam" id="PF01272"/>
    </source>
</evidence>
<keyword evidence="4" id="KW-1185">Reference proteome</keyword>
<dbReference type="EMBL" id="JBHUOL010000006">
    <property type="protein sequence ID" value="MFD2907860.1"/>
    <property type="molecule type" value="Genomic_DNA"/>
</dbReference>
<dbReference type="Pfam" id="PF01272">
    <property type="entry name" value="GreA_GreB"/>
    <property type="match status" value="1"/>
</dbReference>
<feature type="coiled-coil region" evidence="1">
    <location>
        <begin position="19"/>
        <end position="46"/>
    </location>
</feature>
<dbReference type="InterPro" id="IPR036953">
    <property type="entry name" value="GreA/GreB_C_sf"/>
</dbReference>